<dbReference type="SMART" id="SM00642">
    <property type="entry name" value="Aamy"/>
    <property type="match status" value="1"/>
</dbReference>
<dbReference type="PANTHER" id="PTHR10357">
    <property type="entry name" value="ALPHA-AMYLASE FAMILY MEMBER"/>
    <property type="match status" value="1"/>
</dbReference>
<gene>
    <name evidence="2" type="primary">treY</name>
    <name evidence="2" type="ORF">JMN32_14225</name>
</gene>
<feature type="domain" description="Glycosyl hydrolase family 13 catalytic" evidence="1">
    <location>
        <begin position="14"/>
        <end position="493"/>
    </location>
</feature>
<dbReference type="SUPFAM" id="SSF51445">
    <property type="entry name" value="(Trans)glycosidases"/>
    <property type="match status" value="1"/>
</dbReference>
<dbReference type="CDD" id="cd11336">
    <property type="entry name" value="AmyAc_MTSase"/>
    <property type="match status" value="1"/>
</dbReference>
<dbReference type="AlphaFoldDB" id="A0A937FZR1"/>
<sequence>MNIPASTYRVQLSSAFPFKALKKIVAYLDEMNISTIYASPVFQARKGSSHGYDVTNPLKINKEIGTLEELQEISEDLRYRGMSWLQDIVPNHMAYDSSNTWLCDVLENGSASPYYEFFDINWKDQKTGERVMAPFLGEALEDVVQKGELTIRYDKDTFNFYYFDNRYPVSIKSYPQIISIIQSIIEKRLSRHNRTYNHLEDIAKGIENTSSNVSNWQQYKVELHQLFEQDEELRDSVITATEIISSSRELLLELLSHQHFQLLYSKNTEKEINYRRFFTINDLICLKMEETEVFDTYHQLIKKLCHNELFNGLRIDHIDGLFDPETYLNRLRKLVGPKQYIIIEKILGWEEALPDLWPIQGTSGYGFLALVNQLYTDINGEQKFTNAYQSINPGKESYEKLVYNKKLFILKERMAGELSNLYDLMLQLGFLKPSQKREVWAEALASFIAAFPVYRIYPKTFPLSSRQIDIIEEAYETALTGQPSLRKELDYIRNIFYGNSDQPVASALCFLQRCQQYTGPLAAKGVEDTIFYIYNRLISHNEVGDSPRHFGIVPTTFHKRMIQREKHAPLSINATATHDTKRGEDARMRINTLSEIPDEWFAKVNEWRHLNNSFKSKPGIPDYNEEYFIYQTLIGALPQTEVSKESFEQRTKDYIRKVLREAKVHTNWSEPDEAYEEAVFNFISSILESQGFMASFKPFSRKTAFWGAIHSLGQCLIKTTAPGIPDIYQGTELWDLSYVDPDNRRPVDYDLRVQILRETKENENNPRYFHKLLENMSDGRIKMFTLFRALRERRLNQKVFDFGEYLPLEITGRLKDHVISYARRLHTDWYIVIIPKCIATFCNDLSIPVGVSIWHDTSIMIPKEAPRSLTNIFTGGQLDINAKLYMHEGLSKFPVAMLKGSNDS</sequence>
<keyword evidence="3" id="KW-1185">Reference proteome</keyword>
<evidence type="ECO:0000259" key="1">
    <source>
        <dbReference type="SMART" id="SM00642"/>
    </source>
</evidence>
<dbReference type="RefSeq" id="WP_202857008.1">
    <property type="nucleotide sequence ID" value="NZ_JAEUGD010000043.1"/>
</dbReference>
<evidence type="ECO:0000313" key="2">
    <source>
        <dbReference type="EMBL" id="MBL6447471.1"/>
    </source>
</evidence>
<name>A0A937FZR1_9BACT</name>
<organism evidence="2 3">
    <name type="scientific">Fulvivirga marina</name>
    <dbReference type="NCBI Taxonomy" id="2494733"/>
    <lineage>
        <taxon>Bacteria</taxon>
        <taxon>Pseudomonadati</taxon>
        <taxon>Bacteroidota</taxon>
        <taxon>Cytophagia</taxon>
        <taxon>Cytophagales</taxon>
        <taxon>Fulvivirgaceae</taxon>
        <taxon>Fulvivirga</taxon>
    </lineage>
</organism>
<evidence type="ECO:0000313" key="3">
    <source>
        <dbReference type="Proteomes" id="UP000614216"/>
    </source>
</evidence>
<dbReference type="EMBL" id="JAEUGD010000043">
    <property type="protein sequence ID" value="MBL6447471.1"/>
    <property type="molecule type" value="Genomic_DNA"/>
</dbReference>
<dbReference type="InterPro" id="IPR017853">
    <property type="entry name" value="GH"/>
</dbReference>
<protein>
    <submittedName>
        <fullName evidence="2">Malto-oligosyltrehalose synthase</fullName>
    </submittedName>
</protein>
<dbReference type="GO" id="GO:0047470">
    <property type="term" value="F:(1,4)-alpha-D-glucan 1-alpha-D-glucosylmutase activity"/>
    <property type="evidence" value="ECO:0007669"/>
    <property type="project" value="TreeGrafter"/>
</dbReference>
<reference evidence="2" key="1">
    <citation type="submission" date="2021-01" db="EMBL/GenBank/DDBJ databases">
        <title>Fulvivirga kasyanovii gen. nov., sp nov., a novel member of the phylum Bacteroidetes isolated from seawater in a mussel farm.</title>
        <authorList>
            <person name="Zhao L.-H."/>
            <person name="Wang Z.-J."/>
        </authorList>
    </citation>
    <scope>NUCLEOTIDE SEQUENCE</scope>
    <source>
        <strain evidence="2">29W222</strain>
    </source>
</reference>
<dbReference type="Gene3D" id="3.20.20.80">
    <property type="entry name" value="Glycosidases"/>
    <property type="match status" value="4"/>
</dbReference>
<dbReference type="GO" id="GO:0005992">
    <property type="term" value="P:trehalose biosynthetic process"/>
    <property type="evidence" value="ECO:0007669"/>
    <property type="project" value="TreeGrafter"/>
</dbReference>
<dbReference type="PANTHER" id="PTHR10357:SF216">
    <property type="entry name" value="MALTOOLIGOSYL TREHALOSE SYNTHASE-RELATED"/>
    <property type="match status" value="1"/>
</dbReference>
<dbReference type="NCBIfam" id="TIGR02401">
    <property type="entry name" value="trehalose_TreY"/>
    <property type="match status" value="1"/>
</dbReference>
<comment type="caution">
    <text evidence="2">The sequence shown here is derived from an EMBL/GenBank/DDBJ whole genome shotgun (WGS) entry which is preliminary data.</text>
</comment>
<dbReference type="Proteomes" id="UP000614216">
    <property type="component" value="Unassembled WGS sequence"/>
</dbReference>
<dbReference type="Pfam" id="PF00128">
    <property type="entry name" value="Alpha-amylase"/>
    <property type="match status" value="1"/>
</dbReference>
<dbReference type="InterPro" id="IPR012767">
    <property type="entry name" value="Trehalose_TreY"/>
</dbReference>
<dbReference type="InterPro" id="IPR006047">
    <property type="entry name" value="GH13_cat_dom"/>
</dbReference>
<proteinExistence type="predicted"/>
<dbReference type="GO" id="GO:0030980">
    <property type="term" value="P:alpha-glucan catabolic process"/>
    <property type="evidence" value="ECO:0007669"/>
    <property type="project" value="TreeGrafter"/>
</dbReference>
<accession>A0A937FZR1</accession>